<evidence type="ECO:0000256" key="1">
    <source>
        <dbReference type="ARBA" id="ARBA00000707"/>
    </source>
</evidence>
<evidence type="ECO:0000256" key="6">
    <source>
        <dbReference type="ARBA" id="ARBA00022490"/>
    </source>
</evidence>
<evidence type="ECO:0000256" key="9">
    <source>
        <dbReference type="ARBA" id="ARBA00022670"/>
    </source>
</evidence>
<comment type="subcellular location">
    <subcellularLocation>
        <location evidence="3">Cytoplasm</location>
    </subcellularLocation>
    <subcellularLocation>
        <location evidence="2">Nucleus</location>
    </subcellularLocation>
</comment>
<evidence type="ECO:0000256" key="7">
    <source>
        <dbReference type="ARBA" id="ARBA00022499"/>
    </source>
</evidence>
<feature type="region of interest" description="Disordered" evidence="23">
    <location>
        <begin position="703"/>
        <end position="757"/>
    </location>
</feature>
<evidence type="ECO:0000313" key="25">
    <source>
        <dbReference type="EMBL" id="KAI1903680.1"/>
    </source>
</evidence>
<dbReference type="GO" id="GO:0005829">
    <property type="term" value="C:cytosol"/>
    <property type="evidence" value="ECO:0007669"/>
    <property type="project" value="TreeGrafter"/>
</dbReference>
<evidence type="ECO:0000313" key="26">
    <source>
        <dbReference type="Proteomes" id="UP000829720"/>
    </source>
</evidence>
<evidence type="ECO:0000256" key="14">
    <source>
        <dbReference type="ARBA" id="ARBA00022843"/>
    </source>
</evidence>
<dbReference type="PANTHER" id="PTHR24006:SF666">
    <property type="entry name" value="UBIQUITIN CARBOXYL-TERMINAL HYDROLASE 25"/>
    <property type="match status" value="1"/>
</dbReference>
<reference evidence="25" key="1">
    <citation type="submission" date="2021-01" db="EMBL/GenBank/DDBJ databases">
        <authorList>
            <person name="Zahm M."/>
            <person name="Roques C."/>
            <person name="Cabau C."/>
            <person name="Klopp C."/>
            <person name="Donnadieu C."/>
            <person name="Jouanno E."/>
            <person name="Lampietro C."/>
            <person name="Louis A."/>
            <person name="Herpin A."/>
            <person name="Echchiki A."/>
            <person name="Berthelot C."/>
            <person name="Parey E."/>
            <person name="Roest-Crollius H."/>
            <person name="Braasch I."/>
            <person name="Postlethwait J."/>
            <person name="Bobe J."/>
            <person name="Montfort J."/>
            <person name="Bouchez O."/>
            <person name="Begum T."/>
            <person name="Mejri S."/>
            <person name="Adams A."/>
            <person name="Chen W.-J."/>
            <person name="Guiguen Y."/>
        </authorList>
    </citation>
    <scope>NUCLEOTIDE SEQUENCE</scope>
    <source>
        <tissue evidence="25">Blood</tissue>
    </source>
</reference>
<dbReference type="FunFam" id="1.10.8.10:FF:000023">
    <property type="entry name" value="Putative ubiquitin carboxyl-terminal hydrolase 25"/>
    <property type="match status" value="1"/>
</dbReference>
<keyword evidence="11" id="KW-0833">Ubl conjugation pathway</keyword>
<evidence type="ECO:0000256" key="11">
    <source>
        <dbReference type="ARBA" id="ARBA00022786"/>
    </source>
</evidence>
<evidence type="ECO:0000256" key="17">
    <source>
        <dbReference type="ARBA" id="ARBA00053306"/>
    </source>
</evidence>
<dbReference type="InterPro" id="IPR018200">
    <property type="entry name" value="USP_CS"/>
</dbReference>
<dbReference type="Gene3D" id="1.10.8.10">
    <property type="entry name" value="DNA helicase RuvA subunit, C-terminal domain"/>
    <property type="match status" value="1"/>
</dbReference>
<evidence type="ECO:0000256" key="13">
    <source>
        <dbReference type="ARBA" id="ARBA00022807"/>
    </source>
</evidence>
<evidence type="ECO:0000256" key="20">
    <source>
        <dbReference type="ARBA" id="ARBA00075172"/>
    </source>
</evidence>
<dbReference type="CDD" id="cd20486">
    <property type="entry name" value="USP25_C"/>
    <property type="match status" value="1"/>
</dbReference>
<evidence type="ECO:0000256" key="15">
    <source>
        <dbReference type="ARBA" id="ARBA00023054"/>
    </source>
</evidence>
<evidence type="ECO:0000256" key="18">
    <source>
        <dbReference type="ARBA" id="ARBA00062193"/>
    </source>
</evidence>
<evidence type="ECO:0000256" key="23">
    <source>
        <dbReference type="SAM" id="MobiDB-lite"/>
    </source>
</evidence>
<accession>A0A8T3E4U9</accession>
<sequence>MTVEQNVLQQHSQKHQQTLLNQLREVTGTTDVQLLQQALQVSNGDLAEAVAFLTEKNAKVPQQDETTYYQTAQIGNDRYISVGSQADTNVIDLTGDDKDDLQRAIALSLEESNRAFRETGITDEEQAISRVLEASIAENKASLKRTHTEVWSDSPNPHERKRQENCPVGLKNVGNTCWFSAVIQSLFNLLEFQRLVLHYSPPVRVQDLPRNQKEHRNLPFMQELRHLFSLMVGSKRKYVDPSRAVEILKDAFKSSDSQQQDVSEFTHKLLDWLEDAFQMKAEEDREGEKPKNPMVELFYGRFLAVGVLEGKKFENSEMFGQYPLQVNGFKDLHECLEAAMIEGEIESLHSENSAKSGQEHWFTELPPVLTFELSRFEFNQALGRPEKIHNKLEFPAMLYMDRYMDRNRDITRIKREEIRRLKEHLTLLQQRLERYLSYGSGPKRFPLADVLQYAMEFASSKPVCTSPVEDIDTAAPPGGTTAQLQPAPSTADQGPSSSPEAPGVGPLSQQRVSIHKPFTQSRLPPDLPMHPAPRHITEEELRVLEGCLHRWRSEVENDTRDLQASISRIHRTIELMYSDKTMMQVPYRLHAVLVHEGQANAGHYWAYIYNPHHRRWMKYNDISVTKSSWEELMRDSFGGYRNASAYCLMYINDKKPFLIEEEFDKETGQMLCGLDKLPPDLKEYVKEDNQLFQKELEEWDAMQAHKAQQEKLPATNAASASAPQPMSTEPPPPDNAAPQQDPEYMEQPSPTDDSKHLKEDMERAISKAAAEQEEERSPEALLTAAIKLEYARLLRFAQEDTAPENDYRLQHVIVYLIQNQAPKKILERTLLMQFADRNLGFDERCKNIMKVARAKLDLIKPDEVNMEEYEMWHQEYRNFRETTIFLMIGLELFQKRSYVEALMYLIYSYQYNKELLSKGPYRGHDEELIAHYRRECLLKLNEHAAILFESGEEPEVNNGLSIMNELVVPCIPLLLVDETEEKDMVAVEDMRNRWCSYLGQEMEPHLQEKLTDFLPKLLDCSTEIKSFHDPPKLPSYSTLELCERFSRVMTSLSRTPADGR</sequence>
<evidence type="ECO:0000259" key="24">
    <source>
        <dbReference type="PROSITE" id="PS50235"/>
    </source>
</evidence>
<keyword evidence="16" id="KW-0539">Nucleus</keyword>
<evidence type="ECO:0000256" key="10">
    <source>
        <dbReference type="ARBA" id="ARBA00022737"/>
    </source>
</evidence>
<evidence type="ECO:0000256" key="2">
    <source>
        <dbReference type="ARBA" id="ARBA00004123"/>
    </source>
</evidence>
<dbReference type="InterPro" id="IPR050164">
    <property type="entry name" value="Peptidase_C19"/>
</dbReference>
<dbReference type="CDD" id="cd02665">
    <property type="entry name" value="Peptidase_C19I"/>
    <property type="match status" value="1"/>
</dbReference>
<name>A0A8T3E4U9_9TELE</name>
<dbReference type="PROSITE" id="PS50235">
    <property type="entry name" value="USP_3"/>
    <property type="match status" value="1"/>
</dbReference>
<dbReference type="Pfam" id="PF00443">
    <property type="entry name" value="UCH"/>
    <property type="match status" value="1"/>
</dbReference>
<dbReference type="PROSITE" id="PS50330">
    <property type="entry name" value="UIM"/>
    <property type="match status" value="1"/>
</dbReference>
<dbReference type="InterPro" id="IPR009060">
    <property type="entry name" value="UBA-like_sf"/>
</dbReference>
<dbReference type="InterPro" id="IPR003903">
    <property type="entry name" value="UIM_dom"/>
</dbReference>
<dbReference type="InterPro" id="IPR054109">
    <property type="entry name" value="UBA_8"/>
</dbReference>
<dbReference type="GO" id="GO:0006508">
    <property type="term" value="P:proteolysis"/>
    <property type="evidence" value="ECO:0007669"/>
    <property type="project" value="UniProtKB-KW"/>
</dbReference>
<keyword evidence="9" id="KW-0645">Protease</keyword>
<keyword evidence="8" id="KW-0597">Phosphoprotein</keyword>
<keyword evidence="10" id="KW-0677">Repeat</keyword>
<dbReference type="CDD" id="cd14354">
    <property type="entry name" value="UBA_UBP25"/>
    <property type="match status" value="1"/>
</dbReference>
<keyword evidence="12" id="KW-0378">Hydrolase</keyword>
<keyword evidence="7" id="KW-1017">Isopeptide bond</keyword>
<dbReference type="SUPFAM" id="SSF46934">
    <property type="entry name" value="UBA-like"/>
    <property type="match status" value="1"/>
</dbReference>
<dbReference type="EC" id="3.4.19.12" evidence="5"/>
<dbReference type="AlphaFoldDB" id="A0A8T3E4U9"/>
<dbReference type="Proteomes" id="UP000829720">
    <property type="component" value="Unassembled WGS sequence"/>
</dbReference>
<proteinExistence type="inferred from homology"/>
<comment type="subunit">
    <text evidence="18">Homotetramer, inhibited form. Homodimer, active form. Interacts with ACTA1 (via its C-terminus); the interaction occurs for all isoforms but is strongest for isoform USP25m in muscle differentiating cells. Interacts (isoform USP25m only) with MYBPC1; the interaction prevents proteasomal degradation of MYBPC1. Interacts (isoform USP25m only) with FLNC (via filament repeats 17-18, 20-21 and 24). Interacts with GAPDH. Interacts with SUMO3; the interaction sumoylates efficiently USP25. Interacts with SUMO2; the interaction sumoylates efficiently USP25. Interacts with SUMO1; the interaction only weakly sumoylates USP25. Interacts with SYK; phosphorylates USP25 and regulates USP25 intracellular levels.</text>
</comment>
<dbReference type="PROSITE" id="PS00973">
    <property type="entry name" value="USP_2"/>
    <property type="match status" value="1"/>
</dbReference>
<evidence type="ECO:0000256" key="21">
    <source>
        <dbReference type="ARBA" id="ARBA00078773"/>
    </source>
</evidence>
<evidence type="ECO:0000256" key="3">
    <source>
        <dbReference type="ARBA" id="ARBA00004496"/>
    </source>
</evidence>
<feature type="compositionally biased region" description="Polar residues" evidence="23">
    <location>
        <begin position="716"/>
        <end position="727"/>
    </location>
</feature>
<dbReference type="GO" id="GO:0004843">
    <property type="term" value="F:cysteine-type deubiquitinase activity"/>
    <property type="evidence" value="ECO:0007669"/>
    <property type="project" value="UniProtKB-EC"/>
</dbReference>
<dbReference type="InterPro" id="IPR001394">
    <property type="entry name" value="Peptidase_C19_UCH"/>
</dbReference>
<dbReference type="FunFam" id="3.90.70.10:FF:000004">
    <property type="entry name" value="Putative ubiquitin carboxyl-terminal hydrolase 25"/>
    <property type="match status" value="1"/>
</dbReference>
<evidence type="ECO:0000256" key="16">
    <source>
        <dbReference type="ARBA" id="ARBA00023242"/>
    </source>
</evidence>
<dbReference type="PROSITE" id="PS00972">
    <property type="entry name" value="USP_1"/>
    <property type="match status" value="1"/>
</dbReference>
<dbReference type="OrthoDB" id="2420415at2759"/>
<organism evidence="25 26">
    <name type="scientific">Albula goreensis</name>
    <dbReference type="NCBI Taxonomy" id="1534307"/>
    <lineage>
        <taxon>Eukaryota</taxon>
        <taxon>Metazoa</taxon>
        <taxon>Chordata</taxon>
        <taxon>Craniata</taxon>
        <taxon>Vertebrata</taxon>
        <taxon>Euteleostomi</taxon>
        <taxon>Actinopterygii</taxon>
        <taxon>Neopterygii</taxon>
        <taxon>Teleostei</taxon>
        <taxon>Albuliformes</taxon>
        <taxon>Albulidae</taxon>
        <taxon>Albula</taxon>
    </lineage>
</organism>
<dbReference type="InterPro" id="IPR054108">
    <property type="entry name" value="USP25/28_UIM"/>
</dbReference>
<keyword evidence="26" id="KW-1185">Reference proteome</keyword>
<dbReference type="InterPro" id="IPR038765">
    <property type="entry name" value="Papain-like_cys_pep_sf"/>
</dbReference>
<comment type="caution">
    <text evidence="25">The sequence shown here is derived from an EMBL/GenBank/DDBJ whole genome shotgun (WGS) entry which is preliminary data.</text>
</comment>
<comment type="function">
    <text evidence="17">The muscle-specific isoform (USP25m) may have a role in the regulation of muscular differentiation and function.</text>
</comment>
<feature type="domain" description="USP" evidence="24">
    <location>
        <begin position="168"/>
        <end position="653"/>
    </location>
</feature>
<evidence type="ECO:0000256" key="5">
    <source>
        <dbReference type="ARBA" id="ARBA00012759"/>
    </source>
</evidence>
<feature type="compositionally biased region" description="Polar residues" evidence="23">
    <location>
        <begin position="480"/>
        <end position="499"/>
    </location>
</feature>
<comment type="similarity">
    <text evidence="4">Belongs to the peptidase C19 family.</text>
</comment>
<dbReference type="SUPFAM" id="SSF54001">
    <property type="entry name" value="Cysteine proteinases"/>
    <property type="match status" value="1"/>
</dbReference>
<dbReference type="GO" id="GO:0005634">
    <property type="term" value="C:nucleus"/>
    <property type="evidence" value="ECO:0007669"/>
    <property type="project" value="UniProtKB-SubCell"/>
</dbReference>
<evidence type="ECO:0000256" key="12">
    <source>
        <dbReference type="ARBA" id="ARBA00022801"/>
    </source>
</evidence>
<dbReference type="GO" id="GO:0016579">
    <property type="term" value="P:protein deubiquitination"/>
    <property type="evidence" value="ECO:0007669"/>
    <property type="project" value="InterPro"/>
</dbReference>
<dbReference type="EMBL" id="JAERUA010000002">
    <property type="protein sequence ID" value="KAI1903680.1"/>
    <property type="molecule type" value="Genomic_DNA"/>
</dbReference>
<dbReference type="PANTHER" id="PTHR24006">
    <property type="entry name" value="UBIQUITIN CARBOXYL-TERMINAL HYDROLASE"/>
    <property type="match status" value="1"/>
</dbReference>
<gene>
    <name evidence="25" type="ORF">AGOR_G00029720</name>
</gene>
<keyword evidence="14" id="KW-0832">Ubl conjugation</keyword>
<evidence type="ECO:0000256" key="22">
    <source>
        <dbReference type="ARBA" id="ARBA00082178"/>
    </source>
</evidence>
<comment type="catalytic activity">
    <reaction evidence="1">
        <text>Thiol-dependent hydrolysis of ester, thioester, amide, peptide and isopeptide bonds formed by the C-terminal Gly of ubiquitin (a 76-residue protein attached to proteins as an intracellular targeting signal).</text>
        <dbReference type="EC" id="3.4.19.12"/>
    </reaction>
</comment>
<keyword evidence="6" id="KW-0963">Cytoplasm</keyword>
<dbReference type="Gene3D" id="3.90.70.10">
    <property type="entry name" value="Cysteine proteinases"/>
    <property type="match status" value="1"/>
</dbReference>
<dbReference type="InterPro" id="IPR028889">
    <property type="entry name" value="USP"/>
</dbReference>
<evidence type="ECO:0000256" key="4">
    <source>
        <dbReference type="ARBA" id="ARBA00009085"/>
    </source>
</evidence>
<protein>
    <recommendedName>
        <fullName evidence="19">Ubiquitin carboxyl-terminal hydrolase 25</fullName>
        <ecNumber evidence="5">3.4.19.12</ecNumber>
    </recommendedName>
    <alternativeName>
        <fullName evidence="22">Deubiquitinating enzyme 25</fullName>
    </alternativeName>
    <alternativeName>
        <fullName evidence="20">Ubiquitin thioesterase 25</fullName>
    </alternativeName>
    <alternativeName>
        <fullName evidence="21">Ubiquitin-specific-processing protease 25</fullName>
    </alternativeName>
</protein>
<dbReference type="SMART" id="SM00726">
    <property type="entry name" value="UIM"/>
    <property type="match status" value="3"/>
</dbReference>
<evidence type="ECO:0000256" key="19">
    <source>
        <dbReference type="ARBA" id="ARBA00071638"/>
    </source>
</evidence>
<keyword evidence="15" id="KW-0175">Coiled coil</keyword>
<dbReference type="Pfam" id="PF22566">
    <property type="entry name" value="UBA_8"/>
    <property type="match status" value="1"/>
</dbReference>
<evidence type="ECO:0000256" key="8">
    <source>
        <dbReference type="ARBA" id="ARBA00022553"/>
    </source>
</evidence>
<feature type="region of interest" description="Disordered" evidence="23">
    <location>
        <begin position="464"/>
        <end position="509"/>
    </location>
</feature>
<dbReference type="Pfam" id="PF21909">
    <property type="entry name" value="USP_UIM_N"/>
    <property type="match status" value="1"/>
</dbReference>
<keyword evidence="13" id="KW-0788">Thiol protease</keyword>